<dbReference type="PROSITE" id="PS51371">
    <property type="entry name" value="CBS"/>
    <property type="match status" value="2"/>
</dbReference>
<keyword evidence="1 2" id="KW-0129">CBS domain</keyword>
<evidence type="ECO:0000256" key="1">
    <source>
        <dbReference type="ARBA" id="ARBA00023122"/>
    </source>
</evidence>
<keyword evidence="5" id="KW-1185">Reference proteome</keyword>
<protein>
    <submittedName>
        <fullName evidence="4">CBS domain-containing protein</fullName>
    </submittedName>
</protein>
<reference evidence="4 5" key="1">
    <citation type="submission" date="2024-03" db="EMBL/GenBank/DDBJ databases">
        <title>Draft genome sequence of Pseudonocardia carboxydivorans JCM 14827.</title>
        <authorList>
            <person name="Duangmal K."/>
        </authorList>
    </citation>
    <scope>NUCLEOTIDE SEQUENCE [LARGE SCALE GENOMIC DNA]</scope>
    <source>
        <strain evidence="4 5">JCM 14827</strain>
    </source>
</reference>
<dbReference type="SUPFAM" id="SSF54631">
    <property type="entry name" value="CBS-domain pair"/>
    <property type="match status" value="1"/>
</dbReference>
<accession>A0ABU9ANW7</accession>
<evidence type="ECO:0000256" key="2">
    <source>
        <dbReference type="PROSITE-ProRule" id="PRU00703"/>
    </source>
</evidence>
<dbReference type="RefSeq" id="WP_346104440.1">
    <property type="nucleotide sequence ID" value="NZ_BAAAOD010000035.1"/>
</dbReference>
<dbReference type="EMBL" id="JBBPIX010000028">
    <property type="protein sequence ID" value="MEK6467429.1"/>
    <property type="molecule type" value="Genomic_DNA"/>
</dbReference>
<proteinExistence type="predicted"/>
<dbReference type="Pfam" id="PF00571">
    <property type="entry name" value="CBS"/>
    <property type="match status" value="2"/>
</dbReference>
<feature type="domain" description="CBS" evidence="3">
    <location>
        <begin position="7"/>
        <end position="67"/>
    </location>
</feature>
<organism evidence="4 5">
    <name type="scientific">Pseudonocardia alni subsp. carboxydivorans</name>
    <dbReference type="NCBI Taxonomy" id="415010"/>
    <lineage>
        <taxon>Bacteria</taxon>
        <taxon>Bacillati</taxon>
        <taxon>Actinomycetota</taxon>
        <taxon>Actinomycetes</taxon>
        <taxon>Pseudonocardiales</taxon>
        <taxon>Pseudonocardiaceae</taxon>
        <taxon>Pseudonocardia</taxon>
    </lineage>
</organism>
<dbReference type="InterPro" id="IPR046342">
    <property type="entry name" value="CBS_dom_sf"/>
</dbReference>
<name>A0ABU9ANW7_PSEA5</name>
<evidence type="ECO:0000313" key="4">
    <source>
        <dbReference type="EMBL" id="MEK6467429.1"/>
    </source>
</evidence>
<dbReference type="PANTHER" id="PTHR43080">
    <property type="entry name" value="CBS DOMAIN-CONTAINING PROTEIN CBSX3, MITOCHONDRIAL"/>
    <property type="match status" value="1"/>
</dbReference>
<dbReference type="Gene3D" id="3.10.580.10">
    <property type="entry name" value="CBS-domain"/>
    <property type="match status" value="1"/>
</dbReference>
<sequence length="149" mass="15849">MHVRDVMRTGVTTVRADTPIAVAARVLVGRGHASSPVVDAEDRVVGVVSESDLLAGRVPVGGDPGEIDPEEVVAAVMTHHPFTAGPDDDLAFTVARMLENGLRALPVESGGRCVGLLSRHDVLREVARGSLQSEERWREHAGMASRDRG</sequence>
<gene>
    <name evidence="4" type="ORF">WG925_27145</name>
</gene>
<dbReference type="InterPro" id="IPR051257">
    <property type="entry name" value="Diverse_CBS-Domain"/>
</dbReference>
<evidence type="ECO:0000313" key="5">
    <source>
        <dbReference type="Proteomes" id="UP001367513"/>
    </source>
</evidence>
<feature type="domain" description="CBS" evidence="3">
    <location>
        <begin position="77"/>
        <end position="133"/>
    </location>
</feature>
<evidence type="ECO:0000259" key="3">
    <source>
        <dbReference type="PROSITE" id="PS51371"/>
    </source>
</evidence>
<comment type="caution">
    <text evidence="4">The sequence shown here is derived from an EMBL/GenBank/DDBJ whole genome shotgun (WGS) entry which is preliminary data.</text>
</comment>
<dbReference type="SMART" id="SM00116">
    <property type="entry name" value="CBS"/>
    <property type="match status" value="2"/>
</dbReference>
<dbReference type="InterPro" id="IPR000644">
    <property type="entry name" value="CBS_dom"/>
</dbReference>
<dbReference type="PANTHER" id="PTHR43080:SF2">
    <property type="entry name" value="CBS DOMAIN-CONTAINING PROTEIN"/>
    <property type="match status" value="1"/>
</dbReference>
<dbReference type="Proteomes" id="UP001367513">
    <property type="component" value="Unassembled WGS sequence"/>
</dbReference>